<name>A0ABT1P9D6_9ACTN</name>
<dbReference type="EMBL" id="JANFNH010000005">
    <property type="protein sequence ID" value="MCQ4041981.1"/>
    <property type="molecule type" value="Genomic_DNA"/>
</dbReference>
<proteinExistence type="predicted"/>
<dbReference type="RefSeq" id="WP_255925990.1">
    <property type="nucleotide sequence ID" value="NZ_JANFNH010000005.1"/>
</dbReference>
<protein>
    <submittedName>
        <fullName evidence="2">Uncharacterized protein</fullName>
    </submittedName>
</protein>
<sequence>MNTSSLNTTMPVAVIFGIVTLLLVRSKDVKFWEALCIGLFGFYVALTPMGWAVIGVINWLLGGFLHH</sequence>
<keyword evidence="3" id="KW-1185">Reference proteome</keyword>
<comment type="caution">
    <text evidence="2">The sequence shown here is derived from an EMBL/GenBank/DDBJ whole genome shotgun (WGS) entry which is preliminary data.</text>
</comment>
<accession>A0ABT1P9D6</accession>
<feature type="transmembrane region" description="Helical" evidence="1">
    <location>
        <begin position="36"/>
        <end position="61"/>
    </location>
</feature>
<keyword evidence="1" id="KW-0812">Transmembrane</keyword>
<reference evidence="2 3" key="1">
    <citation type="submission" date="2022-06" db="EMBL/GenBank/DDBJ databases">
        <title>Draft genome sequence of type strain Streptomyces rubrisoli DSM 42083.</title>
        <authorList>
            <person name="Duangmal K."/>
            <person name="Klaysubun C."/>
        </authorList>
    </citation>
    <scope>NUCLEOTIDE SEQUENCE [LARGE SCALE GENOMIC DNA]</scope>
    <source>
        <strain evidence="2 3">DSM 42083</strain>
    </source>
</reference>
<evidence type="ECO:0000313" key="2">
    <source>
        <dbReference type="EMBL" id="MCQ4041981.1"/>
    </source>
</evidence>
<keyword evidence="1" id="KW-1133">Transmembrane helix</keyword>
<evidence type="ECO:0000313" key="3">
    <source>
        <dbReference type="Proteomes" id="UP001206206"/>
    </source>
</evidence>
<keyword evidence="1" id="KW-0472">Membrane</keyword>
<dbReference type="Proteomes" id="UP001206206">
    <property type="component" value="Unassembled WGS sequence"/>
</dbReference>
<gene>
    <name evidence="2" type="ORF">NON19_08010</name>
</gene>
<organism evidence="2 3">
    <name type="scientific">Streptantibioticus rubrisoli</name>
    <dbReference type="NCBI Taxonomy" id="1387313"/>
    <lineage>
        <taxon>Bacteria</taxon>
        <taxon>Bacillati</taxon>
        <taxon>Actinomycetota</taxon>
        <taxon>Actinomycetes</taxon>
        <taxon>Kitasatosporales</taxon>
        <taxon>Streptomycetaceae</taxon>
        <taxon>Streptantibioticus</taxon>
    </lineage>
</organism>
<evidence type="ECO:0000256" key="1">
    <source>
        <dbReference type="SAM" id="Phobius"/>
    </source>
</evidence>
<feature type="transmembrane region" description="Helical" evidence="1">
    <location>
        <begin position="6"/>
        <end position="24"/>
    </location>
</feature>